<feature type="transmembrane region" description="Helical" evidence="5">
    <location>
        <begin position="109"/>
        <end position="132"/>
    </location>
</feature>
<feature type="domain" description="DUF202" evidence="6">
    <location>
        <begin position="36"/>
        <end position="99"/>
    </location>
</feature>
<dbReference type="Proteomes" id="UP000510682">
    <property type="component" value="Chromosome"/>
</dbReference>
<evidence type="ECO:0000256" key="1">
    <source>
        <dbReference type="ARBA" id="ARBA00004127"/>
    </source>
</evidence>
<evidence type="ECO:0000313" key="7">
    <source>
        <dbReference type="EMBL" id="QLL06014.1"/>
    </source>
</evidence>
<gene>
    <name evidence="7" type="ORF">H0P51_19820</name>
</gene>
<evidence type="ECO:0000256" key="2">
    <source>
        <dbReference type="ARBA" id="ARBA00022692"/>
    </source>
</evidence>
<evidence type="ECO:0000313" key="8">
    <source>
        <dbReference type="Proteomes" id="UP000510682"/>
    </source>
</evidence>
<evidence type="ECO:0000256" key="4">
    <source>
        <dbReference type="ARBA" id="ARBA00023136"/>
    </source>
</evidence>
<reference evidence="7" key="2">
    <citation type="submission" date="2020-07" db="EMBL/GenBank/DDBJ databases">
        <authorList>
            <person name="Yu X."/>
        </authorList>
    </citation>
    <scope>NUCLEOTIDE SEQUENCE [LARGE SCALE GENOMIC DNA]</scope>
    <source>
        <strain evidence="7">24T</strain>
    </source>
</reference>
<feature type="transmembrane region" description="Helical" evidence="5">
    <location>
        <begin position="42"/>
        <end position="64"/>
    </location>
</feature>
<evidence type="ECO:0000259" key="6">
    <source>
        <dbReference type="Pfam" id="PF02656"/>
    </source>
</evidence>
<dbReference type="AlphaFoldDB" id="A0A7D6HYU0"/>
<organism evidence="7 8">
    <name type="scientific">Mycobacterium vicinigordonae</name>
    <dbReference type="NCBI Taxonomy" id="1719132"/>
    <lineage>
        <taxon>Bacteria</taxon>
        <taxon>Bacillati</taxon>
        <taxon>Actinomycetota</taxon>
        <taxon>Actinomycetes</taxon>
        <taxon>Mycobacteriales</taxon>
        <taxon>Mycobacteriaceae</taxon>
        <taxon>Mycobacterium</taxon>
    </lineage>
</organism>
<keyword evidence="2 5" id="KW-0812">Transmembrane</keyword>
<dbReference type="EMBL" id="CP059165">
    <property type="protein sequence ID" value="QLL06014.1"/>
    <property type="molecule type" value="Genomic_DNA"/>
</dbReference>
<feature type="transmembrane region" description="Helical" evidence="5">
    <location>
        <begin position="73"/>
        <end position="94"/>
    </location>
</feature>
<protein>
    <submittedName>
        <fullName evidence="7">DUF202 domain-containing protein</fullName>
    </submittedName>
</protein>
<dbReference type="KEGG" id="mgor:H0P51_19820"/>
<dbReference type="InterPro" id="IPR003807">
    <property type="entry name" value="DUF202"/>
</dbReference>
<dbReference type="GO" id="GO:0012505">
    <property type="term" value="C:endomembrane system"/>
    <property type="evidence" value="ECO:0007669"/>
    <property type="project" value="UniProtKB-SubCell"/>
</dbReference>
<accession>A0A7D6HYU0</accession>
<dbReference type="Pfam" id="PF02656">
    <property type="entry name" value="DUF202"/>
    <property type="match status" value="1"/>
</dbReference>
<name>A0A7D6HYU0_9MYCO</name>
<sequence>MADNEVMDFDGDAEIGSRFPRAVYDVGQEPDPLYSLANERTYLSWLRFAVTLLAGAVAIDRLLIEHPQFESEILALGLVAIAFGTCGIGVRRWFVSERALRQRQPLPGFGAPLLVIVAILLAGAGVIVLVLAPRG</sequence>
<keyword evidence="4 5" id="KW-0472">Membrane</keyword>
<dbReference type="RefSeq" id="WP_180914595.1">
    <property type="nucleotide sequence ID" value="NZ_CP059165.1"/>
</dbReference>
<keyword evidence="3 5" id="KW-1133">Transmembrane helix</keyword>
<reference evidence="7" key="1">
    <citation type="submission" date="2020-07" db="EMBL/GenBank/DDBJ databases">
        <title>Description of Mycobacterium gordonae subsp. intergordonae subsp.nov. and Mycobacterium gordonae subsp. gordonae subsp. nov.</title>
        <authorList>
            <person name="Huang H."/>
        </authorList>
    </citation>
    <scope>NUCLEOTIDE SEQUENCE [LARGE SCALE GENOMIC DNA]</scope>
    <source>
        <strain evidence="7">24T</strain>
    </source>
</reference>
<proteinExistence type="predicted"/>
<comment type="subcellular location">
    <subcellularLocation>
        <location evidence="1">Endomembrane system</location>
        <topology evidence="1">Multi-pass membrane protein</topology>
    </subcellularLocation>
</comment>
<evidence type="ECO:0000256" key="5">
    <source>
        <dbReference type="SAM" id="Phobius"/>
    </source>
</evidence>
<keyword evidence="8" id="KW-1185">Reference proteome</keyword>
<evidence type="ECO:0000256" key="3">
    <source>
        <dbReference type="ARBA" id="ARBA00022989"/>
    </source>
</evidence>